<accession>A0A2S6NNX3</accession>
<organism evidence="1 2">
    <name type="scientific">Rhodopila globiformis</name>
    <name type="common">Rhodopseudomonas globiformis</name>
    <dbReference type="NCBI Taxonomy" id="1071"/>
    <lineage>
        <taxon>Bacteria</taxon>
        <taxon>Pseudomonadati</taxon>
        <taxon>Pseudomonadota</taxon>
        <taxon>Alphaproteobacteria</taxon>
        <taxon>Acetobacterales</taxon>
        <taxon>Acetobacteraceae</taxon>
        <taxon>Rhodopila</taxon>
    </lineage>
</organism>
<evidence type="ECO:0000313" key="1">
    <source>
        <dbReference type="EMBL" id="PPQ39549.1"/>
    </source>
</evidence>
<evidence type="ECO:0000313" key="2">
    <source>
        <dbReference type="Proteomes" id="UP000239724"/>
    </source>
</evidence>
<dbReference type="EMBL" id="NHRY01000032">
    <property type="protein sequence ID" value="PPQ39549.1"/>
    <property type="molecule type" value="Genomic_DNA"/>
</dbReference>
<dbReference type="Proteomes" id="UP000239724">
    <property type="component" value="Unassembled WGS sequence"/>
</dbReference>
<protein>
    <submittedName>
        <fullName evidence="1">Uncharacterized protein</fullName>
    </submittedName>
</protein>
<name>A0A2S6NNX3_RHOGL</name>
<dbReference type="AlphaFoldDB" id="A0A2S6NNX3"/>
<reference evidence="1 2" key="1">
    <citation type="journal article" date="2018" name="Arch. Microbiol.">
        <title>New insights into the metabolic potential of the phototrophic purple bacterium Rhodopila globiformis DSM 161(T) from its draft genome sequence and evidence for a vanadium-dependent nitrogenase.</title>
        <authorList>
            <person name="Imhoff J.F."/>
            <person name="Rahn T."/>
            <person name="Kunzel S."/>
            <person name="Neulinger S.C."/>
        </authorList>
    </citation>
    <scope>NUCLEOTIDE SEQUENCE [LARGE SCALE GENOMIC DNA]</scope>
    <source>
        <strain evidence="1 2">DSM 161</strain>
    </source>
</reference>
<dbReference type="InterPro" id="IPR029058">
    <property type="entry name" value="AB_hydrolase_fold"/>
</dbReference>
<comment type="caution">
    <text evidence="1">The sequence shown here is derived from an EMBL/GenBank/DDBJ whole genome shotgun (WGS) entry which is preliminary data.</text>
</comment>
<keyword evidence="2" id="KW-1185">Reference proteome</keyword>
<gene>
    <name evidence="1" type="ORF">CCS01_01255</name>
</gene>
<sequence length="123" mass="13949">MRDDVLLPAHHDPARRYPVVLYLRQPDMGNSSDRLRRQAGAWFGTEVFRFRHSCIVMMPMLEQRHDPGGVEINVGGKGPHRSGEHNLAAALRQVVDCYLVDLDQFHVTEPSTDGMGSWQMPPD</sequence>
<proteinExistence type="predicted"/>
<dbReference type="Gene3D" id="3.40.50.1820">
    <property type="entry name" value="alpha/beta hydrolase"/>
    <property type="match status" value="1"/>
</dbReference>